<dbReference type="InterPro" id="IPR013726">
    <property type="entry name" value="Mitofissin"/>
</dbReference>
<dbReference type="Proteomes" id="UP000650582">
    <property type="component" value="Unassembled WGS sequence"/>
</dbReference>
<feature type="transmembrane region" description="Helical" evidence="4">
    <location>
        <begin position="137"/>
        <end position="154"/>
    </location>
</feature>
<feature type="transmembrane region" description="Helical" evidence="4">
    <location>
        <begin position="242"/>
        <end position="260"/>
    </location>
</feature>
<comment type="caution">
    <text evidence="6">The sequence shown here is derived from an EMBL/GenBank/DDBJ whole genome shotgun (WGS) entry which is preliminary data.</text>
</comment>
<dbReference type="InterPro" id="IPR027417">
    <property type="entry name" value="P-loop_NTPase"/>
</dbReference>
<dbReference type="EMBL" id="JACYCC010000398">
    <property type="protein sequence ID" value="KAF8666809.1"/>
    <property type="molecule type" value="Genomic_DNA"/>
</dbReference>
<evidence type="ECO:0000313" key="6">
    <source>
        <dbReference type="EMBL" id="KAF8666809.1"/>
    </source>
</evidence>
<feature type="domain" description="ABC transporter" evidence="5">
    <location>
        <begin position="430"/>
        <end position="696"/>
    </location>
</feature>
<organism evidence="6 7">
    <name type="scientific">Rhizoctonia solani</name>
    <dbReference type="NCBI Taxonomy" id="456999"/>
    <lineage>
        <taxon>Eukaryota</taxon>
        <taxon>Fungi</taxon>
        <taxon>Dikarya</taxon>
        <taxon>Basidiomycota</taxon>
        <taxon>Agaricomycotina</taxon>
        <taxon>Agaricomycetes</taxon>
        <taxon>Cantharellales</taxon>
        <taxon>Ceratobasidiaceae</taxon>
        <taxon>Rhizoctonia</taxon>
    </lineage>
</organism>
<evidence type="ECO:0000256" key="1">
    <source>
        <dbReference type="ARBA" id="ARBA00022741"/>
    </source>
</evidence>
<dbReference type="GO" id="GO:0005524">
    <property type="term" value="F:ATP binding"/>
    <property type="evidence" value="ECO:0007669"/>
    <property type="project" value="UniProtKB-KW"/>
</dbReference>
<reference evidence="6" key="1">
    <citation type="submission" date="2020-09" db="EMBL/GenBank/DDBJ databases">
        <title>Comparative genome analyses of four rice-infecting Rhizoctonia solani isolates reveal extensive enrichment of homogalacturonan modification genes.</title>
        <authorList>
            <person name="Lee D.-Y."/>
            <person name="Jeon J."/>
            <person name="Kim K.-T."/>
            <person name="Cheong K."/>
            <person name="Song H."/>
            <person name="Choi G."/>
            <person name="Ko J."/>
            <person name="Opiyo S.O."/>
            <person name="Zuo S."/>
            <person name="Madhav S."/>
            <person name="Lee Y.-H."/>
            <person name="Wang G.-L."/>
        </authorList>
    </citation>
    <scope>NUCLEOTIDE SEQUENCE</scope>
    <source>
        <strain evidence="6">AG1-IA YN-7</strain>
    </source>
</reference>
<sequence length="832" mass="94241">MTATEKSADVALSDSKEFSNDKPVVSEYGSKKPKREYRFREERLGVWSLYYPITNSWREYLPALESLWVLYDMAKSLPIIWAFVLETLSLGPIFFVAYFISSTLVGFLPAFQLYNNSNTLAFIESTMTGKHVDREQFRQIAISYFAVFSAGLIFRKIEAYSRPILQQRVSLHFKQRLLEVQSRIDLATSENPDVQSKTSRASAWFASPWSILEGLASLLAVIAEVSGQVSMFFRMMDSRQDARLFAFLCVARPLGFFAFVKTRHGLYYSMVTDARWLRMQALFDLGTKSSYKKEIIADGLEGFINSQYEKDRKSLGDMSLQAPYEQQSDRSWLTYNDFDGIFDALPLLAFAWINIRTGGKSDLSSLVLIQQATSSLQQTLFGMIYGGNNIANLFKNVMSLYDVLELKPTMVDGEIHYPEEGHKSQKGMAIEFKSVTFKYPMTDKVILKDMSFSISSGQLCVIVGENGCGKSTTINLITRMYDSTSGEVLVDGRPLKEFKLSTYRETTTAINRELNNPQIHENILLGRPDCPNSKEGVEEAARLGGAFDFVQKLPLKFETNLEPQQTGYVNTWEDDDEEEKNIFQKFIDSQKATKLSGGEWQRLALSKSFMKNSEKVRLLCYDEPSASLDPKAEYETFERLRQLRGGKTMIFVTHRFGHLTKHADLILYVKEGSIVEKGTHKQLLELDGEYAKVYRIQSQAFEDPAADFARYKLHSSPNHFYFFIITRPSIGYLFHYSHKPLVKGLFGLPAYLLITNCTMVLGRLVHYGVDVVLVSAVLAGVKKSTGYTPQTNLITEPTLKSVADSVLGIGETVFGVIQGNAVTSSYFKRESR</sequence>
<dbReference type="InterPro" id="IPR003439">
    <property type="entry name" value="ABC_transporter-like_ATP-bd"/>
</dbReference>
<dbReference type="InterPro" id="IPR017871">
    <property type="entry name" value="ABC_transporter-like_CS"/>
</dbReference>
<protein>
    <submittedName>
        <fullName evidence="6">P-loop containing nucleoside triphosphate hydrolase protein</fullName>
    </submittedName>
</protein>
<keyword evidence="2" id="KW-0067">ATP-binding</keyword>
<evidence type="ECO:0000256" key="3">
    <source>
        <dbReference type="SAM" id="MobiDB-lite"/>
    </source>
</evidence>
<dbReference type="GO" id="GO:0016887">
    <property type="term" value="F:ATP hydrolysis activity"/>
    <property type="evidence" value="ECO:0007669"/>
    <property type="project" value="InterPro"/>
</dbReference>
<evidence type="ECO:0000256" key="4">
    <source>
        <dbReference type="SAM" id="Phobius"/>
    </source>
</evidence>
<accession>A0A8H7GZR1</accession>
<dbReference type="Gene3D" id="3.40.50.300">
    <property type="entry name" value="P-loop containing nucleotide triphosphate hydrolases"/>
    <property type="match status" value="1"/>
</dbReference>
<dbReference type="GO" id="GO:0015421">
    <property type="term" value="F:ABC-type oligopeptide transporter activity"/>
    <property type="evidence" value="ECO:0007669"/>
    <property type="project" value="TreeGrafter"/>
</dbReference>
<dbReference type="PANTHER" id="PTHR43394:SF1">
    <property type="entry name" value="ATP-BINDING CASSETTE SUB-FAMILY B MEMBER 10, MITOCHONDRIAL"/>
    <property type="match status" value="1"/>
</dbReference>
<evidence type="ECO:0000313" key="7">
    <source>
        <dbReference type="Proteomes" id="UP000650582"/>
    </source>
</evidence>
<proteinExistence type="predicted"/>
<keyword evidence="4" id="KW-1133">Transmembrane helix</keyword>
<keyword evidence="4" id="KW-0812">Transmembrane</keyword>
<keyword evidence="6" id="KW-0378">Hydrolase</keyword>
<gene>
    <name evidence="6" type="ORF">RHS04_09407</name>
</gene>
<dbReference type="Pfam" id="PF08520">
    <property type="entry name" value="Mitofissin"/>
    <property type="match status" value="1"/>
</dbReference>
<evidence type="ECO:0000256" key="2">
    <source>
        <dbReference type="ARBA" id="ARBA00022840"/>
    </source>
</evidence>
<dbReference type="SUPFAM" id="SSF52540">
    <property type="entry name" value="P-loop containing nucleoside triphosphate hydrolases"/>
    <property type="match status" value="1"/>
</dbReference>
<keyword evidence="1" id="KW-0547">Nucleotide-binding</keyword>
<dbReference type="PROSITE" id="PS50893">
    <property type="entry name" value="ABC_TRANSPORTER_2"/>
    <property type="match status" value="1"/>
</dbReference>
<keyword evidence="4" id="KW-0472">Membrane</keyword>
<name>A0A8H7GZR1_9AGAM</name>
<evidence type="ECO:0000259" key="5">
    <source>
        <dbReference type="PROSITE" id="PS50893"/>
    </source>
</evidence>
<feature type="region of interest" description="Disordered" evidence="3">
    <location>
        <begin position="1"/>
        <end position="24"/>
    </location>
</feature>
<dbReference type="InterPro" id="IPR003593">
    <property type="entry name" value="AAA+_ATPase"/>
</dbReference>
<dbReference type="PROSITE" id="PS00211">
    <property type="entry name" value="ABC_TRANSPORTER_1"/>
    <property type="match status" value="1"/>
</dbReference>
<feature type="transmembrane region" description="Helical" evidence="4">
    <location>
        <begin position="79"/>
        <end position="100"/>
    </location>
</feature>
<dbReference type="InterPro" id="IPR039421">
    <property type="entry name" value="Type_1_exporter"/>
</dbReference>
<dbReference type="AlphaFoldDB" id="A0A8H7GZR1"/>
<dbReference type="PANTHER" id="PTHR43394">
    <property type="entry name" value="ATP-DEPENDENT PERMEASE MDL1, MITOCHONDRIAL"/>
    <property type="match status" value="1"/>
</dbReference>
<dbReference type="Pfam" id="PF00005">
    <property type="entry name" value="ABC_tran"/>
    <property type="match status" value="1"/>
</dbReference>
<dbReference type="SMART" id="SM00382">
    <property type="entry name" value="AAA"/>
    <property type="match status" value="1"/>
</dbReference>